<evidence type="ECO:0000256" key="3">
    <source>
        <dbReference type="ARBA" id="ARBA00022692"/>
    </source>
</evidence>
<dbReference type="AlphaFoldDB" id="K0KLV0"/>
<accession>K0KLV0</accession>
<feature type="transmembrane region" description="Helical" evidence="6">
    <location>
        <begin position="27"/>
        <end position="49"/>
    </location>
</feature>
<keyword evidence="2" id="KW-0813">Transport</keyword>
<comment type="caution">
    <text evidence="7">The sequence shown here is derived from an EMBL/GenBank/DDBJ whole genome shotgun (WGS) entry which is preliminary data.</text>
</comment>
<feature type="transmembrane region" description="Helical" evidence="6">
    <location>
        <begin position="145"/>
        <end position="164"/>
    </location>
</feature>
<evidence type="ECO:0000313" key="8">
    <source>
        <dbReference type="Proteomes" id="UP000009328"/>
    </source>
</evidence>
<dbReference type="EMBL" id="CAIF01000070">
    <property type="protein sequence ID" value="CCH43187.1"/>
    <property type="molecule type" value="Genomic_DNA"/>
</dbReference>
<reference evidence="7 8" key="1">
    <citation type="journal article" date="2012" name="Eukaryot. Cell">
        <title>Draft genome sequence of Wickerhamomyces ciferrii NRRL Y-1031 F-60-10.</title>
        <authorList>
            <person name="Schneider J."/>
            <person name="Andrea H."/>
            <person name="Blom J."/>
            <person name="Jaenicke S."/>
            <person name="Ruckert C."/>
            <person name="Schorsch C."/>
            <person name="Szczepanowski R."/>
            <person name="Farwick M."/>
            <person name="Goesmann A."/>
            <person name="Puhler A."/>
            <person name="Schaffer S."/>
            <person name="Tauch A."/>
            <person name="Kohler T."/>
            <person name="Brinkrolf K."/>
        </authorList>
    </citation>
    <scope>NUCLEOTIDE SEQUENCE [LARGE SCALE GENOMIC DNA]</scope>
    <source>
        <strain evidence="8">ATCC 14091 / BCRC 22168 / CBS 111 / JCM 3599 / NBRC 0793 / NRRL Y-1031 F-60-10</strain>
    </source>
</reference>
<evidence type="ECO:0000256" key="4">
    <source>
        <dbReference type="ARBA" id="ARBA00022989"/>
    </source>
</evidence>
<evidence type="ECO:0000256" key="1">
    <source>
        <dbReference type="ARBA" id="ARBA00004141"/>
    </source>
</evidence>
<evidence type="ECO:0000256" key="5">
    <source>
        <dbReference type="ARBA" id="ARBA00023136"/>
    </source>
</evidence>
<evidence type="ECO:0000256" key="6">
    <source>
        <dbReference type="SAM" id="Phobius"/>
    </source>
</evidence>
<proteinExistence type="predicted"/>
<evidence type="ECO:0000313" key="7">
    <source>
        <dbReference type="EMBL" id="CCH43187.1"/>
    </source>
</evidence>
<dbReference type="Gene3D" id="1.20.1250.20">
    <property type="entry name" value="MFS general substrate transporter like domains"/>
    <property type="match status" value="1"/>
</dbReference>
<dbReference type="InterPro" id="IPR036259">
    <property type="entry name" value="MFS_trans_sf"/>
</dbReference>
<dbReference type="HOGENOM" id="CLU_001265_4_3_1"/>
<feature type="transmembrane region" description="Helical" evidence="6">
    <location>
        <begin position="262"/>
        <end position="283"/>
    </location>
</feature>
<sequence>MLGSLTAGLMQASIHQSLDGKGGRAGWRWMFIIDGCATASIAFFALYMVPGTPYKCCSLFLTDDEIRLARLRLKKANIKPPTKEPPPFFEKKIWLNVLKSWRIYVLGILDYLFWNTNNHGFSNFALWLKSLNRFDTPKLNRLTSIPPALGIIWILSVCGSADILKSRSFAIFWAEIFVFLGCIILVVWDVPETALWYAFYTNFFGISISSVVYGWLNDIMRYDPQERSIVLCAVNIFANQSTTWAPPLVYQTVDAPKYHKGYIYSSVHSASLLVWTWVTLFFYKRQEKKDAKTNGIILYNSKTGEISIEAREYLNKKAENEVETVKDGTKIEIESL</sequence>
<dbReference type="STRING" id="1206466.K0KLV0"/>
<evidence type="ECO:0000256" key="2">
    <source>
        <dbReference type="ARBA" id="ARBA00022448"/>
    </source>
</evidence>
<dbReference type="InParanoid" id="K0KLV0"/>
<dbReference type="GO" id="GO:0016020">
    <property type="term" value="C:membrane"/>
    <property type="evidence" value="ECO:0007669"/>
    <property type="project" value="UniProtKB-SubCell"/>
</dbReference>
<gene>
    <name evidence="7" type="ORF">BN7_2734</name>
</gene>
<keyword evidence="4 6" id="KW-1133">Transmembrane helix</keyword>
<dbReference type="PANTHER" id="PTHR43791:SF15">
    <property type="entry name" value="TRANSPORTER SEO1-RELATED"/>
    <property type="match status" value="1"/>
</dbReference>
<feature type="transmembrane region" description="Helical" evidence="6">
    <location>
        <begin position="171"/>
        <end position="188"/>
    </location>
</feature>
<feature type="transmembrane region" description="Helical" evidence="6">
    <location>
        <begin position="194"/>
        <end position="216"/>
    </location>
</feature>
<dbReference type="eggNOG" id="KOG2533">
    <property type="taxonomic scope" value="Eukaryota"/>
</dbReference>
<keyword evidence="3 6" id="KW-0812">Transmembrane</keyword>
<dbReference type="Proteomes" id="UP000009328">
    <property type="component" value="Unassembled WGS sequence"/>
</dbReference>
<name>K0KLV0_WICCF</name>
<dbReference type="PANTHER" id="PTHR43791">
    <property type="entry name" value="PERMEASE-RELATED"/>
    <property type="match status" value="1"/>
</dbReference>
<dbReference type="SUPFAM" id="SSF103473">
    <property type="entry name" value="MFS general substrate transporter"/>
    <property type="match status" value="1"/>
</dbReference>
<organism evidence="7 8">
    <name type="scientific">Wickerhamomyces ciferrii (strain ATCC 14091 / BCRC 22168 / CBS 111 / JCM 3599 / NBRC 0793 / NRRL Y-1031 F-60-10)</name>
    <name type="common">Yeast</name>
    <name type="synonym">Pichia ciferrii</name>
    <dbReference type="NCBI Taxonomy" id="1206466"/>
    <lineage>
        <taxon>Eukaryota</taxon>
        <taxon>Fungi</taxon>
        <taxon>Dikarya</taxon>
        <taxon>Ascomycota</taxon>
        <taxon>Saccharomycotina</taxon>
        <taxon>Saccharomycetes</taxon>
        <taxon>Phaffomycetales</taxon>
        <taxon>Wickerhamomycetaceae</taxon>
        <taxon>Wickerhamomyces</taxon>
    </lineage>
</organism>
<keyword evidence="8" id="KW-1185">Reference proteome</keyword>
<comment type="subcellular location">
    <subcellularLocation>
        <location evidence="1">Membrane</location>
        <topology evidence="1">Multi-pass membrane protein</topology>
    </subcellularLocation>
</comment>
<keyword evidence="5 6" id="KW-0472">Membrane</keyword>
<protein>
    <submittedName>
        <fullName evidence="7">Membrane protein</fullName>
    </submittedName>
</protein>
<dbReference type="GO" id="GO:0022857">
    <property type="term" value="F:transmembrane transporter activity"/>
    <property type="evidence" value="ECO:0007669"/>
    <property type="project" value="TreeGrafter"/>
</dbReference>